<evidence type="ECO:0000256" key="2">
    <source>
        <dbReference type="ARBA" id="ARBA00005988"/>
    </source>
</evidence>
<evidence type="ECO:0000256" key="1">
    <source>
        <dbReference type="ARBA" id="ARBA00001947"/>
    </source>
</evidence>
<evidence type="ECO:0000259" key="4">
    <source>
        <dbReference type="PROSITE" id="PS52035"/>
    </source>
</evidence>
<dbReference type="InterPro" id="IPR000834">
    <property type="entry name" value="Peptidase_M14"/>
</dbReference>
<protein>
    <submittedName>
        <fullName evidence="6">Peptidase M14 carboxypeptidase A domain-containing protein</fullName>
    </submittedName>
</protein>
<evidence type="ECO:0000256" key="3">
    <source>
        <dbReference type="PROSITE-ProRule" id="PRU01379"/>
    </source>
</evidence>
<comment type="cofactor">
    <cofactor evidence="1">
        <name>Zn(2+)</name>
        <dbReference type="ChEBI" id="CHEBI:29105"/>
    </cofactor>
</comment>
<evidence type="ECO:0000313" key="5">
    <source>
        <dbReference type="Proteomes" id="UP000887574"/>
    </source>
</evidence>
<proteinExistence type="inferred from homology"/>
<dbReference type="Pfam" id="PF00246">
    <property type="entry name" value="Peptidase_M14"/>
    <property type="match status" value="1"/>
</dbReference>
<feature type="active site" description="Proton donor/acceptor" evidence="3">
    <location>
        <position position="76"/>
    </location>
</feature>
<organism evidence="5 6">
    <name type="scientific">Ditylenchus dipsaci</name>
    <dbReference type="NCBI Taxonomy" id="166011"/>
    <lineage>
        <taxon>Eukaryota</taxon>
        <taxon>Metazoa</taxon>
        <taxon>Ecdysozoa</taxon>
        <taxon>Nematoda</taxon>
        <taxon>Chromadorea</taxon>
        <taxon>Rhabditida</taxon>
        <taxon>Tylenchina</taxon>
        <taxon>Tylenchomorpha</taxon>
        <taxon>Sphaerularioidea</taxon>
        <taxon>Anguinidae</taxon>
        <taxon>Anguininae</taxon>
        <taxon>Ditylenchus</taxon>
    </lineage>
</organism>
<dbReference type="WBParaSite" id="jg6550">
    <property type="protein sequence ID" value="jg6550"/>
    <property type="gene ID" value="jg6550"/>
</dbReference>
<dbReference type="Proteomes" id="UP000887574">
    <property type="component" value="Unplaced"/>
</dbReference>
<dbReference type="GO" id="GO:0004181">
    <property type="term" value="F:metallocarboxypeptidase activity"/>
    <property type="evidence" value="ECO:0007669"/>
    <property type="project" value="InterPro"/>
</dbReference>
<dbReference type="Gene3D" id="3.40.630.10">
    <property type="entry name" value="Zn peptidases"/>
    <property type="match status" value="1"/>
</dbReference>
<dbReference type="PANTHER" id="PTHR11705">
    <property type="entry name" value="PROTEASE FAMILY M14 CARBOXYPEPTIDASE A,B"/>
    <property type="match status" value="1"/>
</dbReference>
<dbReference type="AlphaFoldDB" id="A0A915EL66"/>
<dbReference type="PROSITE" id="PS52035">
    <property type="entry name" value="PEPTIDASE_M14"/>
    <property type="match status" value="1"/>
</dbReference>
<dbReference type="PANTHER" id="PTHR11705:SF149">
    <property type="entry name" value="SHKT DOMAIN-CONTAINING PROTEIN"/>
    <property type="match status" value="1"/>
</dbReference>
<comment type="similarity">
    <text evidence="2 3">Belongs to the peptidase M14 family.</text>
</comment>
<feature type="domain" description="Peptidase M14" evidence="4">
    <location>
        <begin position="1"/>
        <end position="99"/>
    </location>
</feature>
<sequence>MFYKILQVPIWTCFKDLFQDVDELSTTALKAAQALQSVYGTKYTVGTGADTLYPASGGSEDWAKGRMGVKFSYLFELRPEDNVYDGFLLPENQVDQMAC</sequence>
<dbReference type="SUPFAM" id="SSF53187">
    <property type="entry name" value="Zn-dependent exopeptidases"/>
    <property type="match status" value="1"/>
</dbReference>
<name>A0A915EL66_9BILA</name>
<keyword evidence="5" id="KW-1185">Reference proteome</keyword>
<reference evidence="6" key="1">
    <citation type="submission" date="2022-11" db="UniProtKB">
        <authorList>
            <consortium name="WormBaseParasite"/>
        </authorList>
    </citation>
    <scope>IDENTIFICATION</scope>
</reference>
<dbReference type="GO" id="GO:0008270">
    <property type="term" value="F:zinc ion binding"/>
    <property type="evidence" value="ECO:0007669"/>
    <property type="project" value="InterPro"/>
</dbReference>
<accession>A0A915EL66</accession>
<evidence type="ECO:0000313" key="6">
    <source>
        <dbReference type="WBParaSite" id="jg6550"/>
    </source>
</evidence>
<dbReference type="GO" id="GO:0006508">
    <property type="term" value="P:proteolysis"/>
    <property type="evidence" value="ECO:0007669"/>
    <property type="project" value="InterPro"/>
</dbReference>
<dbReference type="GO" id="GO:0005615">
    <property type="term" value="C:extracellular space"/>
    <property type="evidence" value="ECO:0007669"/>
    <property type="project" value="TreeGrafter"/>
</dbReference>